<dbReference type="Gene3D" id="2.60.40.10">
    <property type="entry name" value="Immunoglobulins"/>
    <property type="match status" value="1"/>
</dbReference>
<dbReference type="Pfam" id="PF17390">
    <property type="entry name" value="Bac_rhamnosid_C"/>
    <property type="match status" value="1"/>
</dbReference>
<sequence length="972" mass="104951">MSTDRTAPAPIRLTVDHQHAPLGVAVPRPVLAWQVPGEAPATAFEVEVRRLDPAAGVPLEPPVWATGRAGIPDPPASPWLPYGGEPLGSDTDYAWRVRVWTGSAPEAAPSPWAESTFSTSLLDRADVVADWVEPTQTPVELEPPASFATLFAPRDPQPAGQRLHPVKLIRQDLPRSADAAPITRARLFLSAQGVVEATIDGTPVGGTVLAPGWTSYHAYTEFEVHDVTALLADPAGEPRPHTLGLRLGDGWFAGRATITGESGQYGTLLRGWWQLSLTRADGTRETWGPDSTARSTESGPLRYSDIMIGEKRDDRLTPAVAGWDSPGFDDSAWDPVRIIPGVGLDPATALEPFRGEPVRRLTELPTARVITTPAGETVLDFGQVIAGRVRLRAVGPAGTEITLEHSEHLAADGNFFSNVQGPNKDQRDVWIMAGTGTPQAPETYEPTFTFHGFRYARVTGYPGELHTRDAIAVVIGSDLEAAGDFACSDARLTRLHANTVWSQRANFLSIPTDCPQRERVGWTGDIQVFAPAATNNAQVHTFLARWLRNVRADQHDDGRVVIISPFAPRQAAMEGQPGIGGITAAAGWGDAIIRVPLTLWERYGDTDTLRANYPAMQAWVEMQSRQAATELPPRLRGGDWEDTDRTTGWERLDAETATRQRLLWNSRMHFGDWLAPSTLASGAPDAIMTAPHLTSEFVGAAFHAEALRTLAEVAEVLGRDDDAAAYRERWEAVRAAVAAEYIGTDGAMEPDLQGMYVLALAFDIVAAGDPDGGARRRAVAERLVRLVRQAGDHLDTGFLSVPFLLDVLVESGSADVAWAVLMQDTVPSWLYEVAEGATTIWESWDAVAPDGTVGAMSFNHYAFGCVDDWLFRRLGGIAPAEPGYRRVRVAALTDGPVSWARAHRETPFGRVEVAWERAAGDVPEAGSGDADSTVSGIPVRYEISLPAGVTGELVTPDGSRRELSSGQTVLVA</sequence>
<dbReference type="InterPro" id="IPR035398">
    <property type="entry name" value="Bac_rhamnosid_C"/>
</dbReference>
<accession>A0A1H0E656</accession>
<evidence type="ECO:0000256" key="1">
    <source>
        <dbReference type="ARBA" id="ARBA00001445"/>
    </source>
</evidence>
<dbReference type="InterPro" id="IPR013737">
    <property type="entry name" value="Bac_rhamnosid_N"/>
</dbReference>
<evidence type="ECO:0000313" key="9">
    <source>
        <dbReference type="Proteomes" id="UP000198541"/>
    </source>
</evidence>
<evidence type="ECO:0000313" key="8">
    <source>
        <dbReference type="EMBL" id="SDN77869.1"/>
    </source>
</evidence>
<dbReference type="Gene3D" id="1.50.10.10">
    <property type="match status" value="1"/>
</dbReference>
<organism evidence="8 9">
    <name type="scientific">Actinomyces ruminicola</name>
    <dbReference type="NCBI Taxonomy" id="332524"/>
    <lineage>
        <taxon>Bacteria</taxon>
        <taxon>Bacillati</taxon>
        <taxon>Actinomycetota</taxon>
        <taxon>Actinomycetes</taxon>
        <taxon>Actinomycetales</taxon>
        <taxon>Actinomycetaceae</taxon>
        <taxon>Actinomyces</taxon>
    </lineage>
</organism>
<evidence type="ECO:0000256" key="3">
    <source>
        <dbReference type="ARBA" id="ARBA00022801"/>
    </source>
</evidence>
<dbReference type="Gene3D" id="2.60.420.10">
    <property type="entry name" value="Maltose phosphorylase, domain 3"/>
    <property type="match status" value="1"/>
</dbReference>
<evidence type="ECO:0000259" key="6">
    <source>
        <dbReference type="Pfam" id="PF17389"/>
    </source>
</evidence>
<evidence type="ECO:0000256" key="2">
    <source>
        <dbReference type="ARBA" id="ARBA00012652"/>
    </source>
</evidence>
<protein>
    <recommendedName>
        <fullName evidence="2">alpha-L-rhamnosidase</fullName>
        <ecNumber evidence="2">3.2.1.40</ecNumber>
    </recommendedName>
</protein>
<dbReference type="InterPro" id="IPR008902">
    <property type="entry name" value="Rhamnosid_concanavalin"/>
</dbReference>
<dbReference type="Proteomes" id="UP000198541">
    <property type="component" value="Unassembled WGS sequence"/>
</dbReference>
<feature type="domain" description="Bacterial alpha-L-rhamnosidase N-terminal" evidence="5">
    <location>
        <begin position="182"/>
        <end position="360"/>
    </location>
</feature>
<evidence type="ECO:0000259" key="7">
    <source>
        <dbReference type="Pfam" id="PF17390"/>
    </source>
</evidence>
<gene>
    <name evidence="8" type="ORF">SAMN05216355_11420</name>
</gene>
<feature type="domain" description="Alpha-L-rhamnosidase six-hairpin glycosidase" evidence="6">
    <location>
        <begin position="481"/>
        <end position="644"/>
    </location>
</feature>
<dbReference type="InterPro" id="IPR013783">
    <property type="entry name" value="Ig-like_fold"/>
</dbReference>
<dbReference type="PANTHER" id="PTHR33307:SF6">
    <property type="entry name" value="ALPHA-RHAMNOSIDASE (EUROFUNG)-RELATED"/>
    <property type="match status" value="1"/>
</dbReference>
<dbReference type="GO" id="GO:0030596">
    <property type="term" value="F:alpha-L-rhamnosidase activity"/>
    <property type="evidence" value="ECO:0007669"/>
    <property type="project" value="UniProtKB-EC"/>
</dbReference>
<dbReference type="InterPro" id="IPR008928">
    <property type="entry name" value="6-hairpin_glycosidase_sf"/>
</dbReference>
<dbReference type="GO" id="GO:0005975">
    <property type="term" value="P:carbohydrate metabolic process"/>
    <property type="evidence" value="ECO:0007669"/>
    <property type="project" value="InterPro"/>
</dbReference>
<keyword evidence="3" id="KW-0378">Hydrolase</keyword>
<reference evidence="9" key="1">
    <citation type="submission" date="2016-10" db="EMBL/GenBank/DDBJ databases">
        <authorList>
            <person name="Varghese N."/>
            <person name="Submissions S."/>
        </authorList>
    </citation>
    <scope>NUCLEOTIDE SEQUENCE [LARGE SCALE GENOMIC DNA]</scope>
    <source>
        <strain evidence="9">DSM 27982</strain>
    </source>
</reference>
<keyword evidence="9" id="KW-1185">Reference proteome</keyword>
<feature type="domain" description="Alpha-L-rhamnosidase C-terminal" evidence="7">
    <location>
        <begin position="876"/>
        <end position="920"/>
    </location>
</feature>
<dbReference type="InterPro" id="IPR035396">
    <property type="entry name" value="Bac_rhamnosid6H"/>
</dbReference>
<evidence type="ECO:0000259" key="5">
    <source>
        <dbReference type="Pfam" id="PF08531"/>
    </source>
</evidence>
<dbReference type="Pfam" id="PF17389">
    <property type="entry name" value="Bac_rhamnosid6H"/>
    <property type="match status" value="2"/>
</dbReference>
<dbReference type="EC" id="3.2.1.40" evidence="2"/>
<dbReference type="SUPFAM" id="SSF48208">
    <property type="entry name" value="Six-hairpin glycosidases"/>
    <property type="match status" value="1"/>
</dbReference>
<dbReference type="PANTHER" id="PTHR33307">
    <property type="entry name" value="ALPHA-RHAMNOSIDASE (EUROFUNG)"/>
    <property type="match status" value="1"/>
</dbReference>
<dbReference type="Gene3D" id="2.60.120.260">
    <property type="entry name" value="Galactose-binding domain-like"/>
    <property type="match status" value="2"/>
</dbReference>
<comment type="catalytic activity">
    <reaction evidence="1">
        <text>Hydrolysis of terminal non-reducing alpha-L-rhamnose residues in alpha-L-rhamnosides.</text>
        <dbReference type="EC" id="3.2.1.40"/>
    </reaction>
</comment>
<dbReference type="Pfam" id="PF25788">
    <property type="entry name" value="Ig_Rha78A_N"/>
    <property type="match status" value="1"/>
</dbReference>
<dbReference type="STRING" id="332524.SAMN04487766_10576"/>
<dbReference type="Pfam" id="PF08531">
    <property type="entry name" value="Bac_rhamnosid_N"/>
    <property type="match status" value="1"/>
</dbReference>
<feature type="domain" description="Alpha-L-rhamnosidase six-hairpin glycosidase" evidence="6">
    <location>
        <begin position="659"/>
        <end position="873"/>
    </location>
</feature>
<dbReference type="InterPro" id="IPR012341">
    <property type="entry name" value="6hp_glycosidase-like_sf"/>
</dbReference>
<evidence type="ECO:0000259" key="4">
    <source>
        <dbReference type="Pfam" id="PF05592"/>
    </source>
</evidence>
<dbReference type="InterPro" id="IPR016007">
    <property type="entry name" value="Alpha_rhamnosid"/>
</dbReference>
<feature type="domain" description="Alpha-L-rhamnosidase concanavalin-like" evidence="4">
    <location>
        <begin position="371"/>
        <end position="475"/>
    </location>
</feature>
<dbReference type="AlphaFoldDB" id="A0A1H0E656"/>
<dbReference type="Pfam" id="PF05592">
    <property type="entry name" value="Bac_rhamnosid"/>
    <property type="match status" value="1"/>
</dbReference>
<dbReference type="EMBL" id="FNIM01000014">
    <property type="protein sequence ID" value="SDN77869.1"/>
    <property type="molecule type" value="Genomic_DNA"/>
</dbReference>
<dbReference type="RefSeq" id="WP_092537319.1">
    <property type="nucleotide sequence ID" value="NZ_FNIM01000014.1"/>
</dbReference>
<name>A0A1H0E656_9ACTO</name>
<proteinExistence type="predicted"/>